<dbReference type="Proteomes" id="UP000051645">
    <property type="component" value="Unassembled WGS sequence"/>
</dbReference>
<evidence type="ECO:0000313" key="9">
    <source>
        <dbReference type="Proteomes" id="UP000051645"/>
    </source>
</evidence>
<feature type="transmembrane region" description="Helical" evidence="6">
    <location>
        <begin position="274"/>
        <end position="293"/>
    </location>
</feature>
<dbReference type="PATRIC" id="fig|81857.3.peg.1579"/>
<dbReference type="PANTHER" id="PTHR47891:SF1">
    <property type="entry name" value="CORA-MAGNESIUM AND COBALT TRANSPORTER"/>
    <property type="match status" value="1"/>
</dbReference>
<evidence type="ECO:0000313" key="8">
    <source>
        <dbReference type="EMBL" id="KRN31005.1"/>
    </source>
</evidence>
<evidence type="ECO:0000256" key="1">
    <source>
        <dbReference type="ARBA" id="ARBA00004141"/>
    </source>
</evidence>
<dbReference type="AlphaFoldDB" id="A0A0R2FJX9"/>
<dbReference type="SUPFAM" id="SSF144083">
    <property type="entry name" value="Magnesium transport protein CorA, transmembrane region"/>
    <property type="match status" value="1"/>
</dbReference>
<dbReference type="EMBL" id="JQAZ01000005">
    <property type="protein sequence ID" value="KRN31005.1"/>
    <property type="molecule type" value="Genomic_DNA"/>
</dbReference>
<evidence type="ECO:0000256" key="2">
    <source>
        <dbReference type="ARBA" id="ARBA00009765"/>
    </source>
</evidence>
<keyword evidence="4 6" id="KW-1133">Transmembrane helix</keyword>
<dbReference type="STRING" id="81857.IV38_GL001568"/>
<evidence type="ECO:0000313" key="10">
    <source>
        <dbReference type="Proteomes" id="UP000051751"/>
    </source>
</evidence>
<evidence type="ECO:0000256" key="4">
    <source>
        <dbReference type="ARBA" id="ARBA00022989"/>
    </source>
</evidence>
<comment type="similarity">
    <text evidence="2">Belongs to the CorA metal ion transporter (MIT) (TC 1.A.35) family.</text>
</comment>
<dbReference type="GO" id="GO:0046873">
    <property type="term" value="F:metal ion transmembrane transporter activity"/>
    <property type="evidence" value="ECO:0007669"/>
    <property type="project" value="InterPro"/>
</dbReference>
<dbReference type="InterPro" id="IPR047199">
    <property type="entry name" value="CorA-like"/>
</dbReference>
<comment type="caution">
    <text evidence="7">The sequence shown here is derived from an EMBL/GenBank/DDBJ whole genome shotgun (WGS) entry which is preliminary data.</text>
</comment>
<keyword evidence="9" id="KW-1185">Reference proteome</keyword>
<reference evidence="9 10" key="1">
    <citation type="journal article" date="2015" name="Genome Announc.">
        <title>Expanding the biotechnology potential of lactobacilli through comparative genomics of 213 strains and associated genera.</title>
        <authorList>
            <person name="Sun Z."/>
            <person name="Harris H.M."/>
            <person name="McCann A."/>
            <person name="Guo C."/>
            <person name="Argimon S."/>
            <person name="Zhang W."/>
            <person name="Yang X."/>
            <person name="Jeffery I.B."/>
            <person name="Cooney J.C."/>
            <person name="Kagawa T.F."/>
            <person name="Liu W."/>
            <person name="Song Y."/>
            <person name="Salvetti E."/>
            <person name="Wrobel A."/>
            <person name="Rasinkangas P."/>
            <person name="Parkhill J."/>
            <person name="Rea M.C."/>
            <person name="O'Sullivan O."/>
            <person name="Ritari J."/>
            <person name="Douillard F.P."/>
            <person name="Paul Ross R."/>
            <person name="Yang R."/>
            <person name="Briner A.E."/>
            <person name="Felis G.E."/>
            <person name="de Vos W.M."/>
            <person name="Barrangou R."/>
            <person name="Klaenhammer T.R."/>
            <person name="Caufield P.W."/>
            <person name="Cui Y."/>
            <person name="Zhang H."/>
            <person name="O'Toole P.W."/>
        </authorList>
    </citation>
    <scope>NUCLEOTIDE SEQUENCE [LARGE SCALE GENOMIC DNA]</scope>
    <source>
        <strain evidence="7 10">ATCC BAA-66</strain>
        <strain evidence="8 9">DSM 13344</strain>
    </source>
</reference>
<dbReference type="InterPro" id="IPR002523">
    <property type="entry name" value="MgTranspt_CorA/ZnTranspt_ZntB"/>
</dbReference>
<dbReference type="InterPro" id="IPR045861">
    <property type="entry name" value="CorA_cytoplasmic_dom"/>
</dbReference>
<dbReference type="CDD" id="cd12827">
    <property type="entry name" value="EcCorA_ZntB-like_u2"/>
    <property type="match status" value="1"/>
</dbReference>
<protein>
    <submittedName>
        <fullName evidence="7">LPXTG-motif protein cell wall anchor domain protein</fullName>
    </submittedName>
</protein>
<proteinExistence type="inferred from homology"/>
<keyword evidence="5 6" id="KW-0472">Membrane</keyword>
<dbReference type="Proteomes" id="UP000051751">
    <property type="component" value="Unassembled WGS sequence"/>
</dbReference>
<name>A0A0R2FJX9_9LACO</name>
<gene>
    <name evidence="7" type="ORF">IV38_GL001568</name>
    <name evidence="8" type="ORF">IV40_GL001647</name>
</gene>
<evidence type="ECO:0000313" key="7">
    <source>
        <dbReference type="EMBL" id="KRN28118.1"/>
    </source>
</evidence>
<dbReference type="EMBL" id="JQAT01000004">
    <property type="protein sequence ID" value="KRN28118.1"/>
    <property type="molecule type" value="Genomic_DNA"/>
</dbReference>
<evidence type="ECO:0000256" key="3">
    <source>
        <dbReference type="ARBA" id="ARBA00022692"/>
    </source>
</evidence>
<comment type="subcellular location">
    <subcellularLocation>
        <location evidence="1">Membrane</location>
        <topology evidence="1">Multi-pass membrane protein</topology>
    </subcellularLocation>
</comment>
<dbReference type="SUPFAM" id="SSF143865">
    <property type="entry name" value="CorA soluble domain-like"/>
    <property type="match status" value="1"/>
</dbReference>
<organism evidence="7 10">
    <name type="scientific">Lactobacillus selangorensis</name>
    <dbReference type="NCBI Taxonomy" id="81857"/>
    <lineage>
        <taxon>Bacteria</taxon>
        <taxon>Bacillati</taxon>
        <taxon>Bacillota</taxon>
        <taxon>Bacilli</taxon>
        <taxon>Lactobacillales</taxon>
        <taxon>Lactobacillaceae</taxon>
        <taxon>Lactobacillus</taxon>
    </lineage>
</organism>
<evidence type="ECO:0000256" key="5">
    <source>
        <dbReference type="ARBA" id="ARBA00023136"/>
    </source>
</evidence>
<dbReference type="Gene3D" id="1.20.58.340">
    <property type="entry name" value="Magnesium transport protein CorA, transmembrane region"/>
    <property type="match status" value="2"/>
</dbReference>
<dbReference type="GO" id="GO:0016020">
    <property type="term" value="C:membrane"/>
    <property type="evidence" value="ECO:0007669"/>
    <property type="project" value="UniProtKB-SubCell"/>
</dbReference>
<accession>A0A0R2FJX9</accession>
<feature type="transmembrane region" description="Helical" evidence="6">
    <location>
        <begin position="242"/>
        <end position="262"/>
    </location>
</feature>
<dbReference type="InterPro" id="IPR045863">
    <property type="entry name" value="CorA_TM1_TM2"/>
</dbReference>
<evidence type="ECO:0000256" key="6">
    <source>
        <dbReference type="SAM" id="Phobius"/>
    </source>
</evidence>
<sequence length="299" mass="34199">MPAIATDTSWIEITAPTADEVAKLKADYGLTDEILKYALDPNERTNYDYDLFEQSELFVYHVPYRIDADDVHYITAPISLIYQGNYLFTFNVRNIERVNRDFAALENNAEITDYANCILMALLKMSDEFIPALEEITATRNDLDQLLDKQTTNENLHRLSHLAQSLAYFTSATNNNEILLRAMPKAHFGEQLDAVDQERLDDVLVEAKQVAQMTATETEVTDRISNTFNNVLNNNLNGIMKFMTIWSLVLAIPTIVTGFYGMNVKLPFSNVSSAWLLVIGISLFFVVWMILMFKRRHML</sequence>
<dbReference type="PANTHER" id="PTHR47891">
    <property type="entry name" value="TRANSPORTER-RELATED"/>
    <property type="match status" value="1"/>
</dbReference>
<dbReference type="Gene3D" id="3.30.460.20">
    <property type="entry name" value="CorA soluble domain-like"/>
    <property type="match status" value="1"/>
</dbReference>
<dbReference type="Pfam" id="PF01544">
    <property type="entry name" value="CorA"/>
    <property type="match status" value="1"/>
</dbReference>
<keyword evidence="3 6" id="KW-0812">Transmembrane</keyword>